<feature type="region of interest" description="Disordered" evidence="5">
    <location>
        <begin position="1"/>
        <end position="127"/>
    </location>
</feature>
<dbReference type="PANTHER" id="PTHR46006">
    <property type="entry name" value="RHO GUANINE NUCLEOTIDE EXCHANGE FACTOR AT 64C, ISOFORM A"/>
    <property type="match status" value="1"/>
</dbReference>
<dbReference type="SMART" id="SM00326">
    <property type="entry name" value="SH3"/>
    <property type="match status" value="3"/>
</dbReference>
<comment type="caution">
    <text evidence="11">The sequence shown here is derived from an EMBL/GenBank/DDBJ whole genome shotgun (WGS) entry which is preliminary data.</text>
</comment>
<dbReference type="PROSITE" id="PS50003">
    <property type="entry name" value="PH_DOMAIN"/>
    <property type="match status" value="1"/>
</dbReference>
<dbReference type="PROSITE" id="PS50010">
    <property type="entry name" value="DH_2"/>
    <property type="match status" value="1"/>
</dbReference>
<dbReference type="SMART" id="SM00325">
    <property type="entry name" value="RhoGEF"/>
    <property type="match status" value="1"/>
</dbReference>
<dbReference type="InterPro" id="IPR036028">
    <property type="entry name" value="SH3-like_dom_sf"/>
</dbReference>
<feature type="region of interest" description="Disordered" evidence="5">
    <location>
        <begin position="512"/>
        <end position="543"/>
    </location>
</feature>
<feature type="domain" description="DH" evidence="9">
    <location>
        <begin position="595"/>
        <end position="783"/>
    </location>
</feature>
<keyword evidence="2 4" id="KW-0728">SH3 domain</keyword>
<evidence type="ECO:0000313" key="11">
    <source>
        <dbReference type="EMBL" id="KAF9585512.1"/>
    </source>
</evidence>
<dbReference type="CDD" id="cd00174">
    <property type="entry name" value="SH3"/>
    <property type="match status" value="2"/>
</dbReference>
<dbReference type="SMART" id="SM00233">
    <property type="entry name" value="PH"/>
    <property type="match status" value="1"/>
</dbReference>
<dbReference type="InterPro" id="IPR001452">
    <property type="entry name" value="SH3_domain"/>
</dbReference>
<feature type="region of interest" description="Disordered" evidence="5">
    <location>
        <begin position="462"/>
        <end position="485"/>
    </location>
</feature>
<dbReference type="Gene3D" id="2.30.30.40">
    <property type="entry name" value="SH3 Domains"/>
    <property type="match status" value="3"/>
</dbReference>
<evidence type="ECO:0000259" key="7">
    <source>
        <dbReference type="PROSITE" id="PS50003"/>
    </source>
</evidence>
<feature type="domain" description="SH3" evidence="6">
    <location>
        <begin position="329"/>
        <end position="389"/>
    </location>
</feature>
<dbReference type="SMART" id="SM00246">
    <property type="entry name" value="WH2"/>
    <property type="match status" value="1"/>
</dbReference>
<evidence type="ECO:0000256" key="4">
    <source>
        <dbReference type="PROSITE-ProRule" id="PRU00192"/>
    </source>
</evidence>
<feature type="compositionally biased region" description="Low complexity" evidence="5">
    <location>
        <begin position="566"/>
        <end position="580"/>
    </location>
</feature>
<dbReference type="InterPro" id="IPR001849">
    <property type="entry name" value="PH_domain"/>
</dbReference>
<dbReference type="PROSITE" id="PS50002">
    <property type="entry name" value="SH3"/>
    <property type="match status" value="2"/>
</dbReference>
<dbReference type="SUPFAM" id="SSF49562">
    <property type="entry name" value="C2 domain (Calcium/lipid-binding domain, CaLB)"/>
    <property type="match status" value="1"/>
</dbReference>
<evidence type="ECO:0000256" key="3">
    <source>
        <dbReference type="ARBA" id="ARBA00022490"/>
    </source>
</evidence>
<evidence type="ECO:0000259" key="8">
    <source>
        <dbReference type="PROSITE" id="PS50004"/>
    </source>
</evidence>
<dbReference type="InterPro" id="IPR011993">
    <property type="entry name" value="PH-like_dom_sf"/>
</dbReference>
<feature type="compositionally biased region" description="Acidic residues" evidence="5">
    <location>
        <begin position="397"/>
        <end position="428"/>
    </location>
</feature>
<feature type="domain" description="SH3" evidence="6">
    <location>
        <begin position="261"/>
        <end position="321"/>
    </location>
</feature>
<dbReference type="PROSITE" id="PS51082">
    <property type="entry name" value="WH2"/>
    <property type="match status" value="1"/>
</dbReference>
<comment type="subcellular location">
    <subcellularLocation>
        <location evidence="1">Cytoplasm</location>
    </subcellularLocation>
</comment>
<dbReference type="InterPro" id="IPR003124">
    <property type="entry name" value="WH2_dom"/>
</dbReference>
<feature type="compositionally biased region" description="Polar residues" evidence="5">
    <location>
        <begin position="521"/>
        <end position="540"/>
    </location>
</feature>
<evidence type="ECO:0000256" key="2">
    <source>
        <dbReference type="ARBA" id="ARBA00022443"/>
    </source>
</evidence>
<dbReference type="CDD" id="cd00160">
    <property type="entry name" value="RhoGEF"/>
    <property type="match status" value="1"/>
</dbReference>
<dbReference type="GO" id="GO:0035025">
    <property type="term" value="P:positive regulation of Rho protein signal transduction"/>
    <property type="evidence" value="ECO:0007669"/>
    <property type="project" value="TreeGrafter"/>
</dbReference>
<feature type="region of interest" description="Disordered" evidence="5">
    <location>
        <begin position="387"/>
        <end position="437"/>
    </location>
</feature>
<dbReference type="Pfam" id="PF00621">
    <property type="entry name" value="RhoGEF"/>
    <property type="match status" value="1"/>
</dbReference>
<evidence type="ECO:0000256" key="5">
    <source>
        <dbReference type="SAM" id="MobiDB-lite"/>
    </source>
</evidence>
<feature type="region of interest" description="Disordered" evidence="5">
    <location>
        <begin position="877"/>
        <end position="906"/>
    </location>
</feature>
<dbReference type="Pfam" id="PF00018">
    <property type="entry name" value="SH3_1"/>
    <property type="match status" value="2"/>
</dbReference>
<dbReference type="GO" id="GO:0005085">
    <property type="term" value="F:guanyl-nucleotide exchange factor activity"/>
    <property type="evidence" value="ECO:0007669"/>
    <property type="project" value="InterPro"/>
</dbReference>
<evidence type="ECO:0000313" key="12">
    <source>
        <dbReference type="Proteomes" id="UP000780801"/>
    </source>
</evidence>
<dbReference type="SUPFAM" id="SSF48065">
    <property type="entry name" value="DBL homology domain (DH-domain)"/>
    <property type="match status" value="1"/>
</dbReference>
<dbReference type="Gene3D" id="1.20.900.10">
    <property type="entry name" value="Dbl homology (DH) domain"/>
    <property type="match status" value="1"/>
</dbReference>
<evidence type="ECO:0000259" key="10">
    <source>
        <dbReference type="PROSITE" id="PS51082"/>
    </source>
</evidence>
<sequence length="1139" mass="124348">MPTGGSGIPPPPPMPQAGQSASSQAPRPPAGDRGALLGQIQAGFRLKKATTRDSSGVKGVGRIVGEENSSSSSASAPRSEEKTAPQPVGMPGLGGMFANGMPTLKKSSGIPTGREEPKSFAIDHDSRRESTDWFGRLASHAPNDPVALPAPVPAPEVAPVATAAVVSSPETSALSVTATGAPSTSAEEPIEAKVDFSSGYRAKALWSYSAVAPEQISFEANDYIKVFQPKDSSNVDWVYGVTENDENAKGWLPKTYIQQIADTFKAKALFSYAGQGQEEISVERGDIVEVLEKPDPQWWRVQTEAGAIGMLPSSYLEEYIPGQPVAIETPISRAKALYSYTGQSSEELTLEVDDEIEILEKPDPVWWRARNDKGQTGMIPATYLEEVEGQSTSAAETESESSEPESSEEEEEDEEEDEESDSESDGGSDNDHGSVNIKTADWTSTNQLLSASTPPAIIVANAPKYRPAPPRPALVSRSASTGGLSTSAPSAMNLLVRNNSAESFSSHLAIPSDHAVGSRPRSGSHSMVGANSGTSSQYLTPSHPKYVSEGDAWARQVPERGTIRRTSSQTSLSSSNWSSTVDPEMLGTLSEKERKRQEAIHELIATEQVYLNNLYLIRDDFQRPLVNQGLLTPAESELVFKDWQSLLDLSQSIVNELKQRQVQGNGEGEIVTAVGDVINEHIVERSGCFLRYCASQKEASVLLSRRMKESRLLAEFLEDAKKSPACRGLDLSSFLLQPFQRITRYPLLISKILQYTETDHIDHLLLSEAHVSAEQCLGKINETLRTSETREQLEDVQRKMSSSQTEGLVLTRDTKHLGPRLIIHEGSLRKAKSGRRLYGYLFNDLLLLFLPGRDTGHSARAGLRKVASQSSIAFSSGASNNMSTSFTNSTGERSSTHDSMTHLPGALNESQGWSLYREPIPLERVRVKTQPGEDLRFTIVITSPKQSAQPEHYAPMHLQGNNRQPPQQTMIHVKANSEREWKAWIRNLEKAAEALAKAPRAGGMRTSIRPPLAETVGTMTIRVLEGMIPSTEFAKSKSFQCTLLLGEQLFTTHAVSSDHPYMGTFTILWRESVIFAVMDPNQVMDVNILSTNPFSPDTFMGSTQICFRDAVLYGERGVEVLAPVHNGAQVKLHMSYRVL</sequence>
<evidence type="ECO:0000259" key="6">
    <source>
        <dbReference type="PROSITE" id="PS50002"/>
    </source>
</evidence>
<dbReference type="InterPro" id="IPR051480">
    <property type="entry name" value="Endocytic_GEF_Adapter"/>
</dbReference>
<dbReference type="InterPro" id="IPR000219">
    <property type="entry name" value="DH_dom"/>
</dbReference>
<dbReference type="Proteomes" id="UP000780801">
    <property type="component" value="Unassembled WGS sequence"/>
</dbReference>
<name>A0A9P6G1U0_9FUNG</name>
<gene>
    <name evidence="11" type="primary">ITSN1</name>
    <name evidence="11" type="ORF">BGW38_002036</name>
</gene>
<organism evidence="11 12">
    <name type="scientific">Lunasporangiospora selenospora</name>
    <dbReference type="NCBI Taxonomy" id="979761"/>
    <lineage>
        <taxon>Eukaryota</taxon>
        <taxon>Fungi</taxon>
        <taxon>Fungi incertae sedis</taxon>
        <taxon>Mucoromycota</taxon>
        <taxon>Mortierellomycotina</taxon>
        <taxon>Mortierellomycetes</taxon>
        <taxon>Mortierellales</taxon>
        <taxon>Mortierellaceae</taxon>
        <taxon>Lunasporangiospora</taxon>
    </lineage>
</organism>
<dbReference type="EMBL" id="JAABOA010000168">
    <property type="protein sequence ID" value="KAF9585512.1"/>
    <property type="molecule type" value="Genomic_DNA"/>
</dbReference>
<keyword evidence="3" id="KW-0963">Cytoplasm</keyword>
<feature type="domain" description="WH2" evidence="10">
    <location>
        <begin position="32"/>
        <end position="49"/>
    </location>
</feature>
<dbReference type="OrthoDB" id="1716625at2759"/>
<feature type="domain" description="PH" evidence="7">
    <location>
        <begin position="821"/>
        <end position="993"/>
    </location>
</feature>
<dbReference type="Pfam" id="PF07653">
    <property type="entry name" value="SH3_2"/>
    <property type="match status" value="1"/>
</dbReference>
<protein>
    <submittedName>
        <fullName evidence="11">Intersectin 1 (SH3 domain protein)</fullName>
    </submittedName>
</protein>
<feature type="compositionally biased region" description="Low complexity" evidence="5">
    <location>
        <begin position="877"/>
        <end position="890"/>
    </location>
</feature>
<feature type="compositionally biased region" description="Low complexity" evidence="5">
    <location>
        <begin position="16"/>
        <end position="25"/>
    </location>
</feature>
<dbReference type="GO" id="GO:0005737">
    <property type="term" value="C:cytoplasm"/>
    <property type="evidence" value="ECO:0007669"/>
    <property type="project" value="UniProtKB-SubCell"/>
</dbReference>
<evidence type="ECO:0000256" key="1">
    <source>
        <dbReference type="ARBA" id="ARBA00004496"/>
    </source>
</evidence>
<dbReference type="AlphaFoldDB" id="A0A9P6G1U0"/>
<accession>A0A9P6G1U0</accession>
<feature type="region of interest" description="Disordered" evidence="5">
    <location>
        <begin position="563"/>
        <end position="583"/>
    </location>
</feature>
<dbReference type="Pfam" id="PF16652">
    <property type="entry name" value="PH_13"/>
    <property type="match status" value="1"/>
</dbReference>
<dbReference type="GO" id="GO:0003779">
    <property type="term" value="F:actin binding"/>
    <property type="evidence" value="ECO:0007669"/>
    <property type="project" value="InterPro"/>
</dbReference>
<feature type="domain" description="C2" evidence="8">
    <location>
        <begin position="1000"/>
        <end position="1121"/>
    </location>
</feature>
<dbReference type="PROSITE" id="PS50004">
    <property type="entry name" value="C2"/>
    <property type="match status" value="1"/>
</dbReference>
<evidence type="ECO:0000259" key="9">
    <source>
        <dbReference type="PROSITE" id="PS50010"/>
    </source>
</evidence>
<dbReference type="Pfam" id="PF02205">
    <property type="entry name" value="WH2"/>
    <property type="match status" value="1"/>
</dbReference>
<proteinExistence type="predicted"/>
<keyword evidence="12" id="KW-1185">Reference proteome</keyword>
<dbReference type="SUPFAM" id="SSF50729">
    <property type="entry name" value="PH domain-like"/>
    <property type="match status" value="1"/>
</dbReference>
<dbReference type="Gene3D" id="2.30.29.30">
    <property type="entry name" value="Pleckstrin-homology domain (PH domain)/Phosphotyrosine-binding domain (PTB)"/>
    <property type="match status" value="1"/>
</dbReference>
<dbReference type="InterPro" id="IPR035892">
    <property type="entry name" value="C2_domain_sf"/>
</dbReference>
<reference evidence="11" key="1">
    <citation type="journal article" date="2020" name="Fungal Divers.">
        <title>Resolving the Mortierellaceae phylogeny through synthesis of multi-gene phylogenetics and phylogenomics.</title>
        <authorList>
            <person name="Vandepol N."/>
            <person name="Liber J."/>
            <person name="Desiro A."/>
            <person name="Na H."/>
            <person name="Kennedy M."/>
            <person name="Barry K."/>
            <person name="Grigoriev I.V."/>
            <person name="Miller A.N."/>
            <person name="O'Donnell K."/>
            <person name="Stajich J.E."/>
            <person name="Bonito G."/>
        </authorList>
    </citation>
    <scope>NUCLEOTIDE SEQUENCE</scope>
    <source>
        <strain evidence="11">KOD1015</strain>
    </source>
</reference>
<feature type="compositionally biased region" description="Basic and acidic residues" evidence="5">
    <location>
        <begin position="113"/>
        <end position="127"/>
    </location>
</feature>
<dbReference type="InterPro" id="IPR035899">
    <property type="entry name" value="DBL_dom_sf"/>
</dbReference>
<dbReference type="InterPro" id="IPR000008">
    <property type="entry name" value="C2_dom"/>
</dbReference>
<dbReference type="SUPFAM" id="SSF50044">
    <property type="entry name" value="SH3-domain"/>
    <property type="match status" value="3"/>
</dbReference>
<dbReference type="PANTHER" id="PTHR46006:SF6">
    <property type="entry name" value="INTERSECTIN-2 ISOFORM X1"/>
    <property type="match status" value="1"/>
</dbReference>